<sequence>MDASAPGCRHIDVLANGSLEPNYLTIDEHSYLVEMPFIPVERPYRKKLA</sequence>
<gene>
    <name evidence="1" type="ORF">AVDCRST_MAG94-3019</name>
</gene>
<protein>
    <submittedName>
        <fullName evidence="1">Uncharacterized protein</fullName>
    </submittedName>
</protein>
<evidence type="ECO:0000313" key="1">
    <source>
        <dbReference type="EMBL" id="CAA9354926.1"/>
    </source>
</evidence>
<organism evidence="1">
    <name type="scientific">uncultured Leptolyngbya sp</name>
    <dbReference type="NCBI Taxonomy" id="332963"/>
    <lineage>
        <taxon>Bacteria</taxon>
        <taxon>Bacillati</taxon>
        <taxon>Cyanobacteriota</taxon>
        <taxon>Cyanophyceae</taxon>
        <taxon>Leptolyngbyales</taxon>
        <taxon>Leptolyngbyaceae</taxon>
        <taxon>Leptolyngbya group</taxon>
        <taxon>Leptolyngbya</taxon>
        <taxon>environmental samples</taxon>
    </lineage>
</organism>
<reference evidence="1" key="1">
    <citation type="submission" date="2020-02" db="EMBL/GenBank/DDBJ databases">
        <authorList>
            <person name="Meier V. D."/>
        </authorList>
    </citation>
    <scope>NUCLEOTIDE SEQUENCE</scope>
    <source>
        <strain evidence="1">AVDCRST_MAG94</strain>
    </source>
</reference>
<accession>A0A6J4MBE1</accession>
<proteinExistence type="predicted"/>
<dbReference type="AlphaFoldDB" id="A0A6J4MBE1"/>
<name>A0A6J4MBE1_9CYAN</name>
<dbReference type="EMBL" id="CADCTY010001066">
    <property type="protein sequence ID" value="CAA9354926.1"/>
    <property type="molecule type" value="Genomic_DNA"/>
</dbReference>